<dbReference type="STRING" id="946677.SAMN05444484_11267"/>
<protein>
    <submittedName>
        <fullName evidence="1">RteC protein</fullName>
    </submittedName>
</protein>
<evidence type="ECO:0000313" key="1">
    <source>
        <dbReference type="EMBL" id="SHM89402.1"/>
    </source>
</evidence>
<gene>
    <name evidence="1" type="ORF">SAMN05444484_11267</name>
</gene>
<dbReference type="Proteomes" id="UP000184028">
    <property type="component" value="Unassembled WGS sequence"/>
</dbReference>
<dbReference type="Pfam" id="PF09357">
    <property type="entry name" value="RteC"/>
    <property type="match status" value="1"/>
</dbReference>
<sequence>MKQKWITYSLDIVSMMQSTYKDALYSILKKEQEISLESVHVIDESYRMTIFLQELLADMKKYVIEHHFANENEEIEFFRIIKPQILGKLIYYNKVYRIETSCPVNGGKMYYKYFSAELQHLKNEYKEHICNSDFYRYYRAGRTDRDHDFFKLGKINLNTGLNSFIFEVDTQFSTYYDYKVSRILANELLYNYLIIKINPVDKPNMVLQNGESTKDLFWTDSKNALIELIYALYASGVISHGKVGIRKISVVFHMLFRIPLGDLHHAFHRMKTRNGSRTAFLDQLKSSLEQYMDKDL</sequence>
<accession>A0A1M7MF48</accession>
<evidence type="ECO:0000313" key="2">
    <source>
        <dbReference type="Proteomes" id="UP000184028"/>
    </source>
</evidence>
<reference evidence="2" key="1">
    <citation type="submission" date="2016-11" db="EMBL/GenBank/DDBJ databases">
        <authorList>
            <person name="Varghese N."/>
            <person name="Submissions S."/>
        </authorList>
    </citation>
    <scope>NUCLEOTIDE SEQUENCE [LARGE SCALE GENOMIC DNA]</scope>
    <source>
        <strain evidence="2">DSM 24724</strain>
    </source>
</reference>
<proteinExistence type="predicted"/>
<organism evidence="1 2">
    <name type="scientific">Flavobacterium chilense</name>
    <dbReference type="NCBI Taxonomy" id="946677"/>
    <lineage>
        <taxon>Bacteria</taxon>
        <taxon>Pseudomonadati</taxon>
        <taxon>Bacteroidota</taxon>
        <taxon>Flavobacteriia</taxon>
        <taxon>Flavobacteriales</taxon>
        <taxon>Flavobacteriaceae</taxon>
        <taxon>Flavobacterium</taxon>
    </lineage>
</organism>
<name>A0A1M7MF48_9FLAO</name>
<dbReference type="AlphaFoldDB" id="A0A1M7MF48"/>
<keyword evidence="2" id="KW-1185">Reference proteome</keyword>
<dbReference type="InterPro" id="IPR018534">
    <property type="entry name" value="Tet_reg_excision_RteC"/>
</dbReference>
<dbReference type="EMBL" id="FRBT01000012">
    <property type="protein sequence ID" value="SHM89402.1"/>
    <property type="molecule type" value="Genomic_DNA"/>
</dbReference>